<keyword evidence="1" id="KW-0805">Transcription regulation</keyword>
<evidence type="ECO:0000256" key="1">
    <source>
        <dbReference type="ARBA" id="ARBA00023015"/>
    </source>
</evidence>
<reference evidence="5 6" key="1">
    <citation type="submission" date="2018-01" db="EMBL/GenBank/DDBJ databases">
        <title>Draft genome sequence of Sphaerisporangium sp. 7K107.</title>
        <authorList>
            <person name="Sahin N."/>
            <person name="Saygin H."/>
            <person name="Ay H."/>
        </authorList>
    </citation>
    <scope>NUCLEOTIDE SEQUENCE [LARGE SCALE GENOMIC DNA]</scope>
    <source>
        <strain evidence="5 6">7K107</strain>
    </source>
</reference>
<keyword evidence="3" id="KW-0804">Transcription</keyword>
<dbReference type="SUPFAM" id="SSF46785">
    <property type="entry name" value="Winged helix' DNA-binding domain"/>
    <property type="match status" value="1"/>
</dbReference>
<organism evidence="5 6">
    <name type="scientific">Spongiactinospora gelatinilytica</name>
    <dbReference type="NCBI Taxonomy" id="2666298"/>
    <lineage>
        <taxon>Bacteria</taxon>
        <taxon>Bacillati</taxon>
        <taxon>Actinomycetota</taxon>
        <taxon>Actinomycetes</taxon>
        <taxon>Streptosporangiales</taxon>
        <taxon>Streptosporangiaceae</taxon>
        <taxon>Spongiactinospora</taxon>
    </lineage>
</organism>
<gene>
    <name evidence="5" type="ORF">C1I98_36965</name>
</gene>
<dbReference type="InterPro" id="IPR036390">
    <property type="entry name" value="WH_DNA-bd_sf"/>
</dbReference>
<feature type="domain" description="HTH marR-type" evidence="4">
    <location>
        <begin position="22"/>
        <end position="82"/>
    </location>
</feature>
<dbReference type="RefSeq" id="WP_111171926.1">
    <property type="nucleotide sequence ID" value="NZ_POUA01000568.1"/>
</dbReference>
<evidence type="ECO:0000256" key="3">
    <source>
        <dbReference type="ARBA" id="ARBA00023163"/>
    </source>
</evidence>
<dbReference type="GO" id="GO:0003677">
    <property type="term" value="F:DNA binding"/>
    <property type="evidence" value="ECO:0007669"/>
    <property type="project" value="UniProtKB-KW"/>
</dbReference>
<protein>
    <submittedName>
        <fullName evidence="5">MarR family transcriptional regulator</fullName>
    </submittedName>
</protein>
<keyword evidence="6" id="KW-1185">Reference proteome</keyword>
<dbReference type="InterPro" id="IPR036388">
    <property type="entry name" value="WH-like_DNA-bd_sf"/>
</dbReference>
<dbReference type="AlphaFoldDB" id="A0A2W2FIY3"/>
<evidence type="ECO:0000259" key="4">
    <source>
        <dbReference type="Pfam" id="PF12802"/>
    </source>
</evidence>
<dbReference type="Pfam" id="PF12802">
    <property type="entry name" value="MarR_2"/>
    <property type="match status" value="1"/>
</dbReference>
<sequence>MDDEHGRWEAAERLALVLTEGGLQRMAARTLAMFLFTDLQSVTAGEIGERLAASAGAVSGAIKSLLAVGLIERLPAPGSRREHYRLREDAWATLFTSQNTAIQAMLDAAAAGIEVTRTGDPAHERLSRMRDFYEFLLAELPGLLHRWHQHQQSGQSAGQEERR</sequence>
<name>A0A2W2FIY3_9ACTN</name>
<evidence type="ECO:0000256" key="2">
    <source>
        <dbReference type="ARBA" id="ARBA00023125"/>
    </source>
</evidence>
<dbReference type="EMBL" id="POUA01000568">
    <property type="protein sequence ID" value="PZG21697.1"/>
    <property type="molecule type" value="Genomic_DNA"/>
</dbReference>
<accession>A0A2W2FIY3</accession>
<comment type="caution">
    <text evidence="5">The sequence shown here is derived from an EMBL/GenBank/DDBJ whole genome shotgun (WGS) entry which is preliminary data.</text>
</comment>
<evidence type="ECO:0000313" key="6">
    <source>
        <dbReference type="Proteomes" id="UP000248544"/>
    </source>
</evidence>
<evidence type="ECO:0000313" key="5">
    <source>
        <dbReference type="EMBL" id="PZG21697.1"/>
    </source>
</evidence>
<dbReference type="Gene3D" id="1.10.10.10">
    <property type="entry name" value="Winged helix-like DNA-binding domain superfamily/Winged helix DNA-binding domain"/>
    <property type="match status" value="1"/>
</dbReference>
<dbReference type="PANTHER" id="PTHR38465:SF2">
    <property type="entry name" value="HTH-TYPE TRANSCRIPTIONAL REGULATOR MMPR5"/>
    <property type="match status" value="1"/>
</dbReference>
<keyword evidence="2" id="KW-0238">DNA-binding</keyword>
<dbReference type="Gene3D" id="1.10.287.160">
    <property type="entry name" value="HR1 repeat"/>
    <property type="match status" value="1"/>
</dbReference>
<dbReference type="InterPro" id="IPR000835">
    <property type="entry name" value="HTH_MarR-typ"/>
</dbReference>
<dbReference type="PANTHER" id="PTHR38465">
    <property type="entry name" value="HTH-TYPE TRANSCRIPTIONAL REGULATOR MJ1563-RELATED"/>
    <property type="match status" value="1"/>
</dbReference>
<dbReference type="InterPro" id="IPR052362">
    <property type="entry name" value="HTH-GbsR_regulator"/>
</dbReference>
<proteinExistence type="predicted"/>
<dbReference type="GO" id="GO:0003700">
    <property type="term" value="F:DNA-binding transcription factor activity"/>
    <property type="evidence" value="ECO:0007669"/>
    <property type="project" value="InterPro"/>
</dbReference>
<dbReference type="Proteomes" id="UP000248544">
    <property type="component" value="Unassembled WGS sequence"/>
</dbReference>